<dbReference type="Proteomes" id="UP000241074">
    <property type="component" value="Chromosome"/>
</dbReference>
<dbReference type="Pfam" id="PF00069">
    <property type="entry name" value="Pkinase"/>
    <property type="match status" value="1"/>
</dbReference>
<reference evidence="7 8" key="2">
    <citation type="submission" date="2018-03" db="EMBL/GenBank/DDBJ databases">
        <authorList>
            <person name="Keele B.F."/>
        </authorList>
    </citation>
    <scope>NUCLEOTIDE SEQUENCE [LARGE SCALE GENOMIC DNA]</scope>
    <source>
        <strain evidence="7 8">D13</strain>
    </source>
</reference>
<evidence type="ECO:0000313" key="7">
    <source>
        <dbReference type="EMBL" id="AVP99329.1"/>
    </source>
</evidence>
<dbReference type="SMART" id="SM00220">
    <property type="entry name" value="S_TKc"/>
    <property type="match status" value="1"/>
</dbReference>
<gene>
    <name evidence="7" type="ORF">C7S18_20095</name>
</gene>
<organism evidence="7 8">
    <name type="scientific">Ahniella affigens</name>
    <dbReference type="NCBI Taxonomy" id="2021234"/>
    <lineage>
        <taxon>Bacteria</taxon>
        <taxon>Pseudomonadati</taxon>
        <taxon>Pseudomonadota</taxon>
        <taxon>Gammaproteobacteria</taxon>
        <taxon>Lysobacterales</taxon>
        <taxon>Rhodanobacteraceae</taxon>
        <taxon>Ahniella</taxon>
    </lineage>
</organism>
<evidence type="ECO:0000256" key="1">
    <source>
        <dbReference type="ARBA" id="ARBA00022679"/>
    </source>
</evidence>
<protein>
    <recommendedName>
        <fullName evidence="6">Protein kinase domain-containing protein</fullName>
    </recommendedName>
</protein>
<dbReference type="OrthoDB" id="9783151at2"/>
<dbReference type="PANTHER" id="PTHR43289">
    <property type="entry name" value="MITOGEN-ACTIVATED PROTEIN KINASE KINASE KINASE 20-RELATED"/>
    <property type="match status" value="1"/>
</dbReference>
<feature type="region of interest" description="Disordered" evidence="5">
    <location>
        <begin position="20"/>
        <end position="39"/>
    </location>
</feature>
<evidence type="ECO:0000313" key="8">
    <source>
        <dbReference type="Proteomes" id="UP000241074"/>
    </source>
</evidence>
<evidence type="ECO:0000256" key="5">
    <source>
        <dbReference type="SAM" id="MobiDB-lite"/>
    </source>
</evidence>
<evidence type="ECO:0000259" key="6">
    <source>
        <dbReference type="PROSITE" id="PS50011"/>
    </source>
</evidence>
<dbReference type="GO" id="GO:0005524">
    <property type="term" value="F:ATP binding"/>
    <property type="evidence" value="ECO:0007669"/>
    <property type="project" value="UniProtKB-KW"/>
</dbReference>
<dbReference type="AlphaFoldDB" id="A0A2P1PWV8"/>
<dbReference type="InterPro" id="IPR000719">
    <property type="entry name" value="Prot_kinase_dom"/>
</dbReference>
<dbReference type="SUPFAM" id="SSF56112">
    <property type="entry name" value="Protein kinase-like (PK-like)"/>
    <property type="match status" value="1"/>
</dbReference>
<dbReference type="RefSeq" id="WP_106893247.1">
    <property type="nucleotide sequence ID" value="NZ_CP027860.1"/>
</dbReference>
<dbReference type="KEGG" id="xba:C7S18_20095"/>
<dbReference type="PANTHER" id="PTHR43289:SF6">
    <property type="entry name" value="SERINE_THREONINE-PROTEIN KINASE NEKL-3"/>
    <property type="match status" value="1"/>
</dbReference>
<reference evidence="7 8" key="1">
    <citation type="submission" date="2018-03" db="EMBL/GenBank/DDBJ databases">
        <title>Ahniella affigens gen. nov., sp. nov., a gammaproteobacterium isolated from sandy soil near a stream.</title>
        <authorList>
            <person name="Ko Y."/>
            <person name="Kim J.-H."/>
        </authorList>
    </citation>
    <scope>NUCLEOTIDE SEQUENCE [LARGE SCALE GENOMIC DNA]</scope>
    <source>
        <strain evidence="7 8">D13</strain>
    </source>
</reference>
<dbReference type="InterPro" id="IPR011009">
    <property type="entry name" value="Kinase-like_dom_sf"/>
</dbReference>
<feature type="domain" description="Protein kinase" evidence="6">
    <location>
        <begin position="46"/>
        <end position="286"/>
    </location>
</feature>
<dbReference type="EMBL" id="CP027860">
    <property type="protein sequence ID" value="AVP99329.1"/>
    <property type="molecule type" value="Genomic_DNA"/>
</dbReference>
<dbReference type="Gene3D" id="1.10.510.10">
    <property type="entry name" value="Transferase(Phosphotransferase) domain 1"/>
    <property type="match status" value="1"/>
</dbReference>
<name>A0A2P1PWV8_9GAMM</name>
<dbReference type="GO" id="GO:0004674">
    <property type="term" value="F:protein serine/threonine kinase activity"/>
    <property type="evidence" value="ECO:0007669"/>
    <property type="project" value="TreeGrafter"/>
</dbReference>
<evidence type="ECO:0000256" key="2">
    <source>
        <dbReference type="ARBA" id="ARBA00022741"/>
    </source>
</evidence>
<accession>A0A2P1PWV8</accession>
<keyword evidence="8" id="KW-1185">Reference proteome</keyword>
<proteinExistence type="predicted"/>
<keyword evidence="1" id="KW-0808">Transferase</keyword>
<evidence type="ECO:0000256" key="3">
    <source>
        <dbReference type="ARBA" id="ARBA00022777"/>
    </source>
</evidence>
<keyword evidence="3" id="KW-0418">Kinase</keyword>
<sequence length="311" mass="34780">MNLQRYSDQFDDSDVIAHSSPLEANAHRTNGRDSAPNLQGQRIGPCTLLGVLAEGSRGWLYRARRVDNGARMVVQFLDQPDADLYDLRRTPLQHSSLWPVQGAGTYAGRSYLLSPELVAPALFEFDLADERSVNESVRLLLPVIDAVAVLHRHGLLHLRLSPANVRIVRQHAVLMDVGTSRYLHGRSNVGWSGPSQHTPWLAPEQRDIGTRVSKQTDVYGLGLLLLAAVSAQSPAAFDGLPREAWRERAPLVPNAVWQICMRALQPEPSERFPDAAAMALDLRQYTTRIRSPSPRNGWSDRVWQRLQQALR</sequence>
<evidence type="ECO:0000256" key="4">
    <source>
        <dbReference type="ARBA" id="ARBA00022840"/>
    </source>
</evidence>
<keyword evidence="4" id="KW-0067">ATP-binding</keyword>
<dbReference type="PROSITE" id="PS50011">
    <property type="entry name" value="PROTEIN_KINASE_DOM"/>
    <property type="match status" value="1"/>
</dbReference>
<keyword evidence="2" id="KW-0547">Nucleotide-binding</keyword>